<proteinExistence type="predicted"/>
<dbReference type="Proteomes" id="UP000002037">
    <property type="component" value="Unassembled WGS sequence"/>
</dbReference>
<name>C5MEN5_CANTT</name>
<gene>
    <name evidence="1" type="ORF">CTRG_04528</name>
</gene>
<sequence>MKLALVFDISSVMLSIRNKSTYKTLKILLLQKKKFLTTIIPTIKSNYNQMTNHNNTNHLIILPCHSIWKQGGRTLGDSRDEWHLVDFQIEGYDHLSMKHHILLSISELNQDPKSHLIISGGETKKEAGPISESLSYYMLAKELFKNDEELILDRISTETFARDSFENVVFSICRFYEIFGTYPERITIVGFEFKRKRFLDLHLETALLFPKEKVVYIGNAPDPKDITDKEEKERYFKEIDENEYKFAVSLFETDWYGINSGLLKKKMKRNPFNRYHGYVQSNPHLADFLIAIHDNSSKTNENEKIRDLLLHMPWIE</sequence>
<reference evidence="1 2" key="1">
    <citation type="journal article" date="2009" name="Nature">
        <title>Evolution of pathogenicity and sexual reproduction in eight Candida genomes.</title>
        <authorList>
            <person name="Butler G."/>
            <person name="Rasmussen M.D."/>
            <person name="Lin M.F."/>
            <person name="Santos M.A."/>
            <person name="Sakthikumar S."/>
            <person name="Munro C.A."/>
            <person name="Rheinbay E."/>
            <person name="Grabherr M."/>
            <person name="Forche A."/>
            <person name="Reedy J.L."/>
            <person name="Agrafioti I."/>
            <person name="Arnaud M.B."/>
            <person name="Bates S."/>
            <person name="Brown A.J."/>
            <person name="Brunke S."/>
            <person name="Costanzo M.C."/>
            <person name="Fitzpatrick D.A."/>
            <person name="de Groot P.W."/>
            <person name="Harris D."/>
            <person name="Hoyer L.L."/>
            <person name="Hube B."/>
            <person name="Klis F.M."/>
            <person name="Kodira C."/>
            <person name="Lennard N."/>
            <person name="Logue M.E."/>
            <person name="Martin R."/>
            <person name="Neiman A.M."/>
            <person name="Nikolaou E."/>
            <person name="Quail M.A."/>
            <person name="Quinn J."/>
            <person name="Santos M.C."/>
            <person name="Schmitzberger F.F."/>
            <person name="Sherlock G."/>
            <person name="Shah P."/>
            <person name="Silverstein K.A."/>
            <person name="Skrzypek M.S."/>
            <person name="Soll D."/>
            <person name="Staggs R."/>
            <person name="Stansfield I."/>
            <person name="Stumpf M.P."/>
            <person name="Sudbery P.E."/>
            <person name="Srikantha T."/>
            <person name="Zeng Q."/>
            <person name="Berman J."/>
            <person name="Berriman M."/>
            <person name="Heitman J."/>
            <person name="Gow N.A."/>
            <person name="Lorenz M.C."/>
            <person name="Birren B.W."/>
            <person name="Kellis M."/>
            <person name="Cuomo C.A."/>
        </authorList>
    </citation>
    <scope>NUCLEOTIDE SEQUENCE [LARGE SCALE GENOMIC DNA]</scope>
    <source>
        <strain evidence="2">ATCC MYA-3404 / T1</strain>
    </source>
</reference>
<dbReference type="eggNOG" id="KOG4533">
    <property type="taxonomic scope" value="Eukaryota"/>
</dbReference>
<dbReference type="GeneID" id="8299897"/>
<evidence type="ECO:0008006" key="3">
    <source>
        <dbReference type="Google" id="ProtNLM"/>
    </source>
</evidence>
<protein>
    <recommendedName>
        <fullName evidence="3">DUF218 domain-containing protein</fullName>
    </recommendedName>
</protein>
<dbReference type="OrthoDB" id="4347at2759"/>
<dbReference type="InterPro" id="IPR055323">
    <property type="entry name" value="C57A10.07/YOR238W"/>
</dbReference>
<dbReference type="GO" id="GO:0005737">
    <property type="term" value="C:cytoplasm"/>
    <property type="evidence" value="ECO:0007669"/>
    <property type="project" value="TreeGrafter"/>
</dbReference>
<dbReference type="VEuPathDB" id="FungiDB:CTRG_04528"/>
<evidence type="ECO:0000313" key="1">
    <source>
        <dbReference type="EMBL" id="EER31745.1"/>
    </source>
</evidence>
<dbReference type="KEGG" id="ctp:CTRG_04528"/>
<dbReference type="HOGENOM" id="CLU_048479_1_1_1"/>
<dbReference type="PANTHER" id="PTHR28110:SF1">
    <property type="entry name" value="TRANSMEMBRANE PROTEIN"/>
    <property type="match status" value="1"/>
</dbReference>
<keyword evidence="2" id="KW-1185">Reference proteome</keyword>
<organism evidence="1 2">
    <name type="scientific">Candida tropicalis (strain ATCC MYA-3404 / T1)</name>
    <name type="common">Yeast</name>
    <dbReference type="NCBI Taxonomy" id="294747"/>
    <lineage>
        <taxon>Eukaryota</taxon>
        <taxon>Fungi</taxon>
        <taxon>Dikarya</taxon>
        <taxon>Ascomycota</taxon>
        <taxon>Saccharomycotina</taxon>
        <taxon>Pichiomycetes</taxon>
        <taxon>Debaryomycetaceae</taxon>
        <taxon>Candida/Lodderomyces clade</taxon>
        <taxon>Candida</taxon>
    </lineage>
</organism>
<dbReference type="EMBL" id="GG692400">
    <property type="protein sequence ID" value="EER31745.1"/>
    <property type="molecule type" value="Genomic_DNA"/>
</dbReference>
<dbReference type="RefSeq" id="XP_002550230.1">
    <property type="nucleotide sequence ID" value="XM_002550184.1"/>
</dbReference>
<accession>C5MEN5</accession>
<dbReference type="AlphaFoldDB" id="C5MEN5"/>
<dbReference type="PANTHER" id="PTHR28110">
    <property type="entry name" value="TRANSMEMBRANE PROTEIN"/>
    <property type="match status" value="1"/>
</dbReference>
<evidence type="ECO:0000313" key="2">
    <source>
        <dbReference type="Proteomes" id="UP000002037"/>
    </source>
</evidence>